<dbReference type="InterPro" id="IPR050739">
    <property type="entry name" value="MFP"/>
</dbReference>
<dbReference type="EMBL" id="LPHB01000093">
    <property type="protein sequence ID" value="KWA52226.1"/>
    <property type="molecule type" value="Genomic_DNA"/>
</dbReference>
<evidence type="ECO:0000313" key="4">
    <source>
        <dbReference type="EMBL" id="KWA52226.1"/>
    </source>
</evidence>
<keyword evidence="2" id="KW-1133">Transmembrane helix</keyword>
<dbReference type="STRING" id="1503054.WT74_31990"/>
<feature type="transmembrane region" description="Helical" evidence="2">
    <location>
        <begin position="29"/>
        <end position="50"/>
    </location>
</feature>
<dbReference type="PANTHER" id="PTHR30386:SF28">
    <property type="entry name" value="EXPORTED PROTEIN"/>
    <property type="match status" value="1"/>
</dbReference>
<evidence type="ECO:0000256" key="1">
    <source>
        <dbReference type="SAM" id="Coils"/>
    </source>
</evidence>
<feature type="domain" description="AprE-like beta-barrel" evidence="3">
    <location>
        <begin position="301"/>
        <end position="395"/>
    </location>
</feature>
<evidence type="ECO:0000313" key="5">
    <source>
        <dbReference type="Proteomes" id="UP000068603"/>
    </source>
</evidence>
<protein>
    <submittedName>
        <fullName evidence="4">Anibiotic ABC transporter</fullName>
    </submittedName>
</protein>
<comment type="caution">
    <text evidence="4">The sequence shown here is derived from an EMBL/GenBank/DDBJ whole genome shotgun (WGS) entry which is preliminary data.</text>
</comment>
<dbReference type="RefSeq" id="WP_060148863.1">
    <property type="nucleotide sequence ID" value="NZ_LPGD01000034.1"/>
</dbReference>
<reference evidence="4 5" key="1">
    <citation type="submission" date="2015-11" db="EMBL/GenBank/DDBJ databases">
        <title>Expanding the genomic diversity of Burkholderia species for the development of highly accurate diagnostics.</title>
        <authorList>
            <person name="Sahl J."/>
            <person name="Keim P."/>
            <person name="Wagner D."/>
        </authorList>
    </citation>
    <scope>NUCLEOTIDE SEQUENCE [LARGE SCALE GENOMIC DNA]</scope>
    <source>
        <strain evidence="4 5">MSMB1960WGS</strain>
    </source>
</reference>
<dbReference type="Gene3D" id="2.40.30.170">
    <property type="match status" value="1"/>
</dbReference>
<keyword evidence="2" id="KW-0812">Transmembrane</keyword>
<dbReference type="Pfam" id="PF26002">
    <property type="entry name" value="Beta-barrel_AprE"/>
    <property type="match status" value="1"/>
</dbReference>
<gene>
    <name evidence="4" type="ORF">WT44_31620</name>
</gene>
<dbReference type="Proteomes" id="UP000068603">
    <property type="component" value="Unassembled WGS sequence"/>
</dbReference>
<accession>A0A119KSE3</accession>
<evidence type="ECO:0000259" key="3">
    <source>
        <dbReference type="Pfam" id="PF26002"/>
    </source>
</evidence>
<dbReference type="InterPro" id="IPR058982">
    <property type="entry name" value="Beta-barrel_AprE"/>
</dbReference>
<proteinExistence type="predicted"/>
<dbReference type="PANTHER" id="PTHR30386">
    <property type="entry name" value="MEMBRANE FUSION SUBUNIT OF EMRAB-TOLC MULTIDRUG EFFLUX PUMP"/>
    <property type="match status" value="1"/>
</dbReference>
<feature type="coiled-coil region" evidence="1">
    <location>
        <begin position="193"/>
        <end position="234"/>
    </location>
</feature>
<keyword evidence="2" id="KW-0472">Membrane</keyword>
<dbReference type="AlphaFoldDB" id="A0A119KSE3"/>
<evidence type="ECO:0000256" key="2">
    <source>
        <dbReference type="SAM" id="Phobius"/>
    </source>
</evidence>
<sequence>MTDSLFRQEALDATSHKLMGTVSLYSPPWRWLMIAVATATTLAVVAFLVFGTYTKRERVAGQLLPAKGLLTVAPPLMGTVTDTRVREGQIVAAGAELMAVSAEVATELGGTRERVGEQLRLQRTRLEADLASQSQLSDEANRGLRARAAALNDQLAQIALLKTQRTRQTELALRQLGKLQSMREQGYASNSQVEQQEAALLDAQARLQDLARQRLDVEQQLDQLRQQLRELPLNTRNQQNDIERKLADVDQSIAENEARRAVILRAPQASVVAALLAKPGQVVNAGQSVVSLLPQGAQLEAQLMVPSRAIGFVRPGARVVLRYQAYPFQKFGQQFGRVAEVSRTALSPQEVANLTGQNNVPEQLYRVVVALDRQDILAYGKREALRPGMALEADVLIDKRRLIEWVLEPLYALGRRSSA</sequence>
<name>A0A119KSE3_9BURK</name>
<organism evidence="4">
    <name type="scientific">Burkholderia stagnalis</name>
    <dbReference type="NCBI Taxonomy" id="1503054"/>
    <lineage>
        <taxon>Bacteria</taxon>
        <taxon>Pseudomonadati</taxon>
        <taxon>Pseudomonadota</taxon>
        <taxon>Betaproteobacteria</taxon>
        <taxon>Burkholderiales</taxon>
        <taxon>Burkholderiaceae</taxon>
        <taxon>Burkholderia</taxon>
        <taxon>Burkholderia cepacia complex</taxon>
    </lineage>
</organism>
<keyword evidence="1" id="KW-0175">Coiled coil</keyword>
<dbReference type="PRINTS" id="PR01490">
    <property type="entry name" value="RTXTOXIND"/>
</dbReference>